<dbReference type="EMBL" id="PYDT01000008">
    <property type="protein sequence ID" value="THU53095.1"/>
    <property type="molecule type" value="Genomic_DNA"/>
</dbReference>
<feature type="compositionally biased region" description="Basic residues" evidence="1">
    <location>
        <begin position="13"/>
        <end position="25"/>
    </location>
</feature>
<name>A0A4S8IW99_MUSBA</name>
<protein>
    <submittedName>
        <fullName evidence="2">Uncharacterized protein</fullName>
    </submittedName>
</protein>
<proteinExistence type="predicted"/>
<organism evidence="2 3">
    <name type="scientific">Musa balbisiana</name>
    <name type="common">Banana</name>
    <dbReference type="NCBI Taxonomy" id="52838"/>
    <lineage>
        <taxon>Eukaryota</taxon>
        <taxon>Viridiplantae</taxon>
        <taxon>Streptophyta</taxon>
        <taxon>Embryophyta</taxon>
        <taxon>Tracheophyta</taxon>
        <taxon>Spermatophyta</taxon>
        <taxon>Magnoliopsida</taxon>
        <taxon>Liliopsida</taxon>
        <taxon>Zingiberales</taxon>
        <taxon>Musaceae</taxon>
        <taxon>Musa</taxon>
    </lineage>
</organism>
<feature type="region of interest" description="Disordered" evidence="1">
    <location>
        <begin position="1"/>
        <end position="107"/>
    </location>
</feature>
<evidence type="ECO:0000313" key="2">
    <source>
        <dbReference type="EMBL" id="THU53095.1"/>
    </source>
</evidence>
<accession>A0A4S8IW99</accession>
<sequence>MEINQITAIQIPRRIKFSPPKTRKPQPHEEESIATTGKQKPGDQIDEIFQGKKAKKSMTTAAGREEEKAQTTGKNQAQGTGEGGSGKNMKDKRKKRKEVALDEGPES</sequence>
<comment type="caution">
    <text evidence="2">The sequence shown here is derived from an EMBL/GenBank/DDBJ whole genome shotgun (WGS) entry which is preliminary data.</text>
</comment>
<keyword evidence="3" id="KW-1185">Reference proteome</keyword>
<evidence type="ECO:0000256" key="1">
    <source>
        <dbReference type="SAM" id="MobiDB-lite"/>
    </source>
</evidence>
<feature type="compositionally biased region" description="Polar residues" evidence="1">
    <location>
        <begin position="70"/>
        <end position="79"/>
    </location>
</feature>
<dbReference type="Proteomes" id="UP000317650">
    <property type="component" value="Chromosome 10"/>
</dbReference>
<gene>
    <name evidence="2" type="ORF">C4D60_Mb10t10820</name>
</gene>
<reference evidence="2 3" key="1">
    <citation type="journal article" date="2019" name="Nat. Plants">
        <title>Genome sequencing of Musa balbisiana reveals subgenome evolution and function divergence in polyploid bananas.</title>
        <authorList>
            <person name="Yao X."/>
        </authorList>
    </citation>
    <scope>NUCLEOTIDE SEQUENCE [LARGE SCALE GENOMIC DNA]</scope>
    <source>
        <strain evidence="3">cv. DH-PKW</strain>
        <tissue evidence="2">Leaves</tissue>
    </source>
</reference>
<evidence type="ECO:0000313" key="3">
    <source>
        <dbReference type="Proteomes" id="UP000317650"/>
    </source>
</evidence>
<dbReference type="AlphaFoldDB" id="A0A4S8IW99"/>